<dbReference type="Gene3D" id="3.40.50.1110">
    <property type="entry name" value="SGNH hydrolase"/>
    <property type="match status" value="1"/>
</dbReference>
<dbReference type="PANTHER" id="PTHR30383">
    <property type="entry name" value="THIOESTERASE 1/PROTEASE 1/LYSOPHOSPHOLIPASE L1"/>
    <property type="match status" value="1"/>
</dbReference>
<feature type="chain" id="PRO_5038575082" evidence="2">
    <location>
        <begin position="33"/>
        <end position="267"/>
    </location>
</feature>
<dbReference type="EMBL" id="SMJW01000032">
    <property type="protein sequence ID" value="TDC17490.1"/>
    <property type="molecule type" value="Genomic_DNA"/>
</dbReference>
<feature type="domain" description="SGNH hydrolase-type esterase" evidence="3">
    <location>
        <begin position="71"/>
        <end position="245"/>
    </location>
</feature>
<dbReference type="OrthoDB" id="8215557at2"/>
<dbReference type="Proteomes" id="UP000295431">
    <property type="component" value="Unassembled WGS sequence"/>
</dbReference>
<dbReference type="RefSeq" id="WP_131938559.1">
    <property type="nucleotide sequence ID" value="NZ_BAAAMX010000043.1"/>
</dbReference>
<protein>
    <submittedName>
        <fullName evidence="4">SGNH/GDSL hydrolase family protein</fullName>
    </submittedName>
</protein>
<feature type="signal peptide" evidence="2">
    <location>
        <begin position="1"/>
        <end position="32"/>
    </location>
</feature>
<name>A0A4R4P973_9ACTN</name>
<evidence type="ECO:0000256" key="2">
    <source>
        <dbReference type="SAM" id="SignalP"/>
    </source>
</evidence>
<dbReference type="CDD" id="cd00229">
    <property type="entry name" value="SGNH_hydrolase"/>
    <property type="match status" value="1"/>
</dbReference>
<dbReference type="PROSITE" id="PS51257">
    <property type="entry name" value="PROKAR_LIPOPROTEIN"/>
    <property type="match status" value="1"/>
</dbReference>
<dbReference type="AlphaFoldDB" id="A0A4R4P973"/>
<accession>A0A4R4P973</accession>
<comment type="caution">
    <text evidence="4">The sequence shown here is derived from an EMBL/GenBank/DDBJ whole genome shotgun (WGS) entry which is preliminary data.</text>
</comment>
<dbReference type="SUPFAM" id="SSF52266">
    <property type="entry name" value="SGNH hydrolase"/>
    <property type="match status" value="1"/>
</dbReference>
<evidence type="ECO:0000313" key="4">
    <source>
        <dbReference type="EMBL" id="TDC17490.1"/>
    </source>
</evidence>
<evidence type="ECO:0000256" key="1">
    <source>
        <dbReference type="SAM" id="MobiDB-lite"/>
    </source>
</evidence>
<dbReference type="GO" id="GO:0004622">
    <property type="term" value="F:phosphatidylcholine lysophospholipase activity"/>
    <property type="evidence" value="ECO:0007669"/>
    <property type="project" value="TreeGrafter"/>
</dbReference>
<dbReference type="PANTHER" id="PTHR30383:SF5">
    <property type="entry name" value="SGNH HYDROLASE-TYPE ESTERASE DOMAIN-CONTAINING PROTEIN"/>
    <property type="match status" value="1"/>
</dbReference>
<keyword evidence="5" id="KW-1185">Reference proteome</keyword>
<gene>
    <name evidence="4" type="ORF">E1284_09005</name>
</gene>
<organism evidence="4 5">
    <name type="scientific">Actinomadura bangladeshensis</name>
    <dbReference type="NCBI Taxonomy" id="453573"/>
    <lineage>
        <taxon>Bacteria</taxon>
        <taxon>Bacillati</taxon>
        <taxon>Actinomycetota</taxon>
        <taxon>Actinomycetes</taxon>
        <taxon>Streptosporangiales</taxon>
        <taxon>Thermomonosporaceae</taxon>
        <taxon>Actinomadura</taxon>
    </lineage>
</organism>
<sequence>MTSRRARRGTATSVLCLCLVAVLSVAGCSVLAGSVHKPAAADGPGKGPAAGPVKGAAKDGGARTAPPVVMFLGDSYTVGDRGVQPESTYASATARLFGWQVVVGGRSGTGYVVKGRGTQAFLSLFESQLGWRPAPDMLIVSGGHNDWRVPAPQVAAAAQLLLERARQRWPGTRLVLLGPLWGTGSPVPGVVAVRDALKGLAGRLGIPFIDPIGEQWITGDRPAGTGNAAYFIKADRTHPTPAGHRYVATRLAADIKRLGLAHPVRKG</sequence>
<feature type="compositionally biased region" description="Low complexity" evidence="1">
    <location>
        <begin position="39"/>
        <end position="55"/>
    </location>
</feature>
<reference evidence="4 5" key="1">
    <citation type="submission" date="2019-03" db="EMBL/GenBank/DDBJ databases">
        <title>Draft genome sequences of novel Actinobacteria.</title>
        <authorList>
            <person name="Sahin N."/>
            <person name="Ay H."/>
            <person name="Saygin H."/>
        </authorList>
    </citation>
    <scope>NUCLEOTIDE SEQUENCE [LARGE SCALE GENOMIC DNA]</scope>
    <source>
        <strain evidence="4 5">DSM 45347</strain>
    </source>
</reference>
<evidence type="ECO:0000313" key="5">
    <source>
        <dbReference type="Proteomes" id="UP000295431"/>
    </source>
</evidence>
<dbReference type="InterPro" id="IPR051532">
    <property type="entry name" value="Ester_Hydrolysis_Enzymes"/>
</dbReference>
<dbReference type="InterPro" id="IPR036514">
    <property type="entry name" value="SGNH_hydro_sf"/>
</dbReference>
<proteinExistence type="predicted"/>
<dbReference type="InterPro" id="IPR013830">
    <property type="entry name" value="SGNH_hydro"/>
</dbReference>
<dbReference type="Pfam" id="PF13472">
    <property type="entry name" value="Lipase_GDSL_2"/>
    <property type="match status" value="1"/>
</dbReference>
<feature type="region of interest" description="Disordered" evidence="1">
    <location>
        <begin position="39"/>
        <end position="61"/>
    </location>
</feature>
<keyword evidence="4" id="KW-0378">Hydrolase</keyword>
<evidence type="ECO:0000259" key="3">
    <source>
        <dbReference type="Pfam" id="PF13472"/>
    </source>
</evidence>
<keyword evidence="2" id="KW-0732">Signal</keyword>